<comment type="domain">
    <text evidence="21">Dimerization mediated by the LisH domain may be required to activate dynein.</text>
</comment>
<feature type="repeat" description="WD" evidence="22">
    <location>
        <begin position="178"/>
        <end position="219"/>
    </location>
</feature>
<feature type="domain" description="Small acidic protein-like" evidence="26">
    <location>
        <begin position="674"/>
        <end position="749"/>
    </location>
</feature>
<evidence type="ECO:0000256" key="14">
    <source>
        <dbReference type="ARBA" id="ARBA00022832"/>
    </source>
</evidence>
<keyword evidence="14" id="KW-0276">Fatty acid metabolism</keyword>
<dbReference type="GO" id="GO:0033540">
    <property type="term" value="P:fatty acid beta-oxidation using acyl-CoA oxidase"/>
    <property type="evidence" value="ECO:0007669"/>
    <property type="project" value="TreeGrafter"/>
</dbReference>
<evidence type="ECO:0000256" key="13">
    <source>
        <dbReference type="ARBA" id="ARBA00022827"/>
    </source>
</evidence>
<dbReference type="InterPro" id="IPR012258">
    <property type="entry name" value="Acyl-CoA_oxidase"/>
</dbReference>
<feature type="repeat" description="WD" evidence="22">
    <location>
        <begin position="220"/>
        <end position="251"/>
    </location>
</feature>
<dbReference type="PANTHER" id="PTHR10909:SF390">
    <property type="entry name" value="PEROXISOMAL ACYL-COENZYME A OXIDASE 3"/>
    <property type="match status" value="1"/>
</dbReference>
<dbReference type="FunFam" id="1.20.140.10:FF:000007">
    <property type="entry name" value="Acyl-coenzyme A oxidase"/>
    <property type="match status" value="1"/>
</dbReference>
<dbReference type="Gene3D" id="2.40.110.10">
    <property type="entry name" value="Butyryl-CoA Dehydrogenase, subunit A, domain 2"/>
    <property type="match status" value="1"/>
</dbReference>
<dbReference type="PROSITE" id="PS50082">
    <property type="entry name" value="WD_REPEATS_2"/>
    <property type="match status" value="7"/>
</dbReference>
<keyword evidence="11" id="KW-0677">Repeat</keyword>
<evidence type="ECO:0000259" key="24">
    <source>
        <dbReference type="Pfam" id="PF01756"/>
    </source>
</evidence>
<dbReference type="GO" id="GO:0016402">
    <property type="term" value="F:pristanoyl-CoA oxidase activity"/>
    <property type="evidence" value="ECO:0007669"/>
    <property type="project" value="TreeGrafter"/>
</dbReference>
<dbReference type="Gene3D" id="2.130.10.10">
    <property type="entry name" value="YVTN repeat-like/Quinoprotein amine dehydrogenase"/>
    <property type="match status" value="1"/>
</dbReference>
<feature type="compositionally biased region" description="Acidic residues" evidence="23">
    <location>
        <begin position="431"/>
        <end position="444"/>
    </location>
</feature>
<dbReference type="GO" id="GO:0070840">
    <property type="term" value="F:dynein complex binding"/>
    <property type="evidence" value="ECO:0007669"/>
    <property type="project" value="UniProtKB-UniRule"/>
</dbReference>
<evidence type="ECO:0000256" key="3">
    <source>
        <dbReference type="ARBA" id="ARBA00005189"/>
    </source>
</evidence>
<dbReference type="CDD" id="cd00200">
    <property type="entry name" value="WD40"/>
    <property type="match status" value="1"/>
</dbReference>
<evidence type="ECO:0000256" key="2">
    <source>
        <dbReference type="ARBA" id="ARBA00004275"/>
    </source>
</evidence>
<dbReference type="Gene3D" id="1.20.960.30">
    <property type="match status" value="1"/>
</dbReference>
<comment type="similarity">
    <text evidence="21">Belongs to the WD repeat LIS1/nudF family.</text>
</comment>
<evidence type="ECO:0000256" key="4">
    <source>
        <dbReference type="ARBA" id="ARBA00006288"/>
    </source>
</evidence>
<evidence type="ECO:0000256" key="6">
    <source>
        <dbReference type="ARBA" id="ARBA00022490"/>
    </source>
</evidence>
<dbReference type="GO" id="GO:0071949">
    <property type="term" value="F:FAD binding"/>
    <property type="evidence" value="ECO:0007669"/>
    <property type="project" value="InterPro"/>
</dbReference>
<feature type="repeat" description="WD" evidence="22">
    <location>
        <begin position="136"/>
        <end position="177"/>
    </location>
</feature>
<keyword evidence="15" id="KW-0560">Oxidoreductase</keyword>
<evidence type="ECO:0000313" key="30">
    <source>
        <dbReference type="Proteomes" id="UP000677054"/>
    </source>
</evidence>
<feature type="repeat" description="WD" evidence="22">
    <location>
        <begin position="370"/>
        <end position="401"/>
    </location>
</feature>
<dbReference type="InterPro" id="IPR006594">
    <property type="entry name" value="LisH"/>
</dbReference>
<comment type="subcellular location">
    <subcellularLocation>
        <location evidence="21">Cytoplasm</location>
        <location evidence="21">Cytoskeleton</location>
    </subcellularLocation>
    <subcellularLocation>
        <location evidence="21">Cytoplasm</location>
        <location evidence="21">Cytoskeleton</location>
        <location evidence="21">Microtubule organizing center</location>
        <location evidence="21">Centrosome</location>
    </subcellularLocation>
    <subcellularLocation>
        <location evidence="2">Peroxisome</location>
    </subcellularLocation>
    <text evidence="21">Localizes to the plus end of microtubules and to the centrosome.</text>
</comment>
<feature type="domain" description="Acyl-CoA oxidase C-alpha1" evidence="27">
    <location>
        <begin position="1110"/>
        <end position="1275"/>
    </location>
</feature>
<evidence type="ECO:0000256" key="18">
    <source>
        <dbReference type="ARBA" id="ARBA00023140"/>
    </source>
</evidence>
<comment type="pathway">
    <text evidence="3">Lipid metabolism.</text>
</comment>
<evidence type="ECO:0000259" key="28">
    <source>
        <dbReference type="Pfam" id="PF24951"/>
    </source>
</evidence>
<evidence type="ECO:0000256" key="8">
    <source>
        <dbReference type="ARBA" id="ARBA00022618"/>
    </source>
</evidence>
<evidence type="ECO:0000256" key="17">
    <source>
        <dbReference type="ARBA" id="ARBA00023098"/>
    </source>
</evidence>
<evidence type="ECO:0000256" key="16">
    <source>
        <dbReference type="ARBA" id="ARBA00023054"/>
    </source>
</evidence>
<dbReference type="InterPro" id="IPR006091">
    <property type="entry name" value="Acyl-CoA_Oxase/DH_mid-dom"/>
</dbReference>
<keyword evidence="8 21" id="KW-0132">Cell division</keyword>
<dbReference type="GO" id="GO:0055088">
    <property type="term" value="P:lipid homeostasis"/>
    <property type="evidence" value="ECO:0007669"/>
    <property type="project" value="TreeGrafter"/>
</dbReference>
<evidence type="ECO:0000256" key="23">
    <source>
        <dbReference type="SAM" id="MobiDB-lite"/>
    </source>
</evidence>
<dbReference type="InterPro" id="IPR036322">
    <property type="entry name" value="WD40_repeat_dom_sf"/>
</dbReference>
<dbReference type="InterPro" id="IPR001680">
    <property type="entry name" value="WD40_rpt"/>
</dbReference>
<dbReference type="GO" id="GO:0005813">
    <property type="term" value="C:centrosome"/>
    <property type="evidence" value="ECO:0007669"/>
    <property type="project" value="UniProtKB-SubCell"/>
</dbReference>
<evidence type="ECO:0000256" key="22">
    <source>
        <dbReference type="PROSITE-ProRule" id="PRU00221"/>
    </source>
</evidence>
<dbReference type="Pfam" id="PF24951">
    <property type="entry name" value="LisH_PAC1"/>
    <property type="match status" value="1"/>
</dbReference>
<feature type="compositionally biased region" description="Basic and acidic residues" evidence="23">
    <location>
        <begin position="705"/>
        <end position="715"/>
    </location>
</feature>
<feature type="region of interest" description="Disordered" evidence="23">
    <location>
        <begin position="283"/>
        <end position="304"/>
    </location>
</feature>
<dbReference type="GO" id="GO:0005504">
    <property type="term" value="F:fatty acid binding"/>
    <property type="evidence" value="ECO:0007669"/>
    <property type="project" value="TreeGrafter"/>
</dbReference>
<feature type="domain" description="Acyl-CoA oxidase/dehydrogenase middle" evidence="25">
    <location>
        <begin position="963"/>
        <end position="1074"/>
    </location>
</feature>
<dbReference type="Pfam" id="PF02770">
    <property type="entry name" value="Acyl-CoA_dh_M"/>
    <property type="match status" value="1"/>
</dbReference>
<evidence type="ECO:0000256" key="9">
    <source>
        <dbReference type="ARBA" id="ARBA00022630"/>
    </source>
</evidence>
<evidence type="ECO:0000256" key="11">
    <source>
        <dbReference type="ARBA" id="ARBA00022737"/>
    </source>
</evidence>
<dbReference type="InterPro" id="IPR055060">
    <property type="entry name" value="ACOX_C_alpha1"/>
</dbReference>
<dbReference type="EMBL" id="CAJPEV010000385">
    <property type="protein sequence ID" value="CAG0884708.1"/>
    <property type="molecule type" value="Genomic_DNA"/>
</dbReference>
<feature type="domain" description="PAC1-like LisH-like dimerisation" evidence="28">
    <location>
        <begin position="4"/>
        <end position="32"/>
    </location>
</feature>
<keyword evidence="13" id="KW-0274">FAD</keyword>
<sequence length="1501" mass="169211">MVRHTSIADYLANNGYMETLEMFKREAALPGDTDGRFSGLLEKRWTAILRMSKKIMELEAQVETLTNELRVGGPPRDKRSADEWIPRPPEKFCLTGHRAPVTKVLFHPVFSIFASASEDATIKIWDYEMGDYERTLKGHTANVQDLAFDHTGKWLASCSADMTIKLWDMQTFECLRTLRGHDHSVSSVDFMPSGDYIISASRDKTLKMWEVATGYCVKTFTGHREWIRMVRVNSDGSLIASCSNDQTVRVWITSTRECKAELREHEHVVECLTWAPESSHKSIDEGARQAEAGDGRSGGRSGPFLLSGSRDKTIKVWDISVSLCLYTLAGHDNWVRGLVCHPGGKYLLSASDDKTIRVWDLAQRRCVRTQEAHGHFCITIDMHKSSPYVLTGSVDQSIKLWFIPNVRACLAGRSDLVVEITMDKLCGYSESEDGSDMDISDDDQPQSPNKADESWPCRDPGRSSRERADDRRRVRRRGSSSDEDSNRRLSRDRSRERRDRDRHRSSSRDRKRRPGDRRQDRRRRRSRSQDRRRSRDRDRSPQRRSPSPRRSQSQSKGKAADDHKGPSEPRKFGPKATPEDLAAVSAATKAAVMAGALAMGGRANLGEQVDPSHHMLKAAEDQVNRVKAMTGIELPKYYNPLAMNPLKYAEQEKKKKLLWGKKETGEASTSVKVWKNMSFAQDQDGKMTAKFKKLMGIKDPSGSGESREPEPAKASEELLKKQAELFENLDQQYEMARMSTHTHRGVGLGYSSAVPSGLYCPPRTLPPQRSFDQSSAALEQVCLCYAEALKARFRKDGGSQQPECLPWQGLLRCRPPPQNFRTRGRHPAQGSSYIDTLKLFPAVSSSGFQNHGGSKSGRKMWETMERDPVFARPKNEESLEEMRARTFRCLKRIREYNFLPENEAYRCPQLIIGYVVAMGLYDWSLLARKFLAGEFFISALKGQGTKRHEEFARRTTNFEVLGCFALTELSHGSNVRSMRTEARYDPKTQEFVLHTPDHEAAKCWVGNMGNTATHALVFAQLYTPDNVCHGLHAFVVPLRDMQTLLPLPGVSVGDMGPKLGLNGIDNGFLEMKGVRIPRENLLNRVGDVTPEGMYVSPFKNPGQRFGATLGNLSLGRVAIVWMATANLQKALTIAIRYSCARKQFGPQSHVEVPVWEYQLQRWRLLRYLSATYALQAFGSSFFDDFMEFQLQLMTGSSSKEQLTQMGAELHGISSAGKPLASWWAQDAIQECREACGGHGYLRAAGIGILREDNDGNCTYEGDNNVLLQQTSNFLLLVWEGIQQGQKNVPLPTSVAFLSRAPKIKVETFCPKDFAQPHLCAVGVRKAYEWLVVQLLEKSERQLASGGERDAFWARSNSQVYGLHDAALAFIEGEVMRRFAERIQNSGAGGNELLVLRRLESLFALTCLERHLATLFQGGYCRKEEDPEGLIQRNILRLCDELKDDAAALVDVFGIPDFALNSCLGNADGKIYEHIYNSYLQFPGVFSRPSYWKEVTQPRARL</sequence>
<dbReference type="InterPro" id="IPR020472">
    <property type="entry name" value="WD40_PAC1"/>
</dbReference>
<reference evidence="29" key="1">
    <citation type="submission" date="2020-11" db="EMBL/GenBank/DDBJ databases">
        <authorList>
            <person name="Tran Van P."/>
        </authorList>
    </citation>
    <scope>NUCLEOTIDE SEQUENCE</scope>
</reference>
<feature type="repeat" description="WD" evidence="22">
    <location>
        <begin position="301"/>
        <end position="327"/>
    </location>
</feature>
<evidence type="ECO:0000256" key="10">
    <source>
        <dbReference type="ARBA" id="ARBA00022701"/>
    </source>
</evidence>
<dbReference type="GO" id="GO:0005875">
    <property type="term" value="C:microtubule associated complex"/>
    <property type="evidence" value="ECO:0007669"/>
    <property type="project" value="UniProtKB-UniRule"/>
</dbReference>
<keyword evidence="7 22" id="KW-0853">WD repeat</keyword>
<dbReference type="InterPro" id="IPR028124">
    <property type="entry name" value="SMAP_dom"/>
</dbReference>
<dbReference type="Proteomes" id="UP000677054">
    <property type="component" value="Unassembled WGS sequence"/>
</dbReference>
<evidence type="ECO:0000259" key="26">
    <source>
        <dbReference type="Pfam" id="PF15477"/>
    </source>
</evidence>
<evidence type="ECO:0000259" key="25">
    <source>
        <dbReference type="Pfam" id="PF02770"/>
    </source>
</evidence>
<keyword evidence="19 21" id="KW-0206">Cytoskeleton</keyword>
<keyword evidence="20 21" id="KW-0131">Cell cycle</keyword>
<dbReference type="OrthoDB" id="674604at2759"/>
<dbReference type="GO" id="GO:0051012">
    <property type="term" value="P:microtubule sliding"/>
    <property type="evidence" value="ECO:0007669"/>
    <property type="project" value="UniProtKB-UniRule"/>
</dbReference>
<accession>A0A7R8X5I6</accession>
<dbReference type="Pfam" id="PF01756">
    <property type="entry name" value="ACOX"/>
    <property type="match status" value="1"/>
</dbReference>
<dbReference type="InterPro" id="IPR056795">
    <property type="entry name" value="PAC1-like_LisH-like_dom"/>
</dbReference>
<dbReference type="InterPro" id="IPR037190">
    <property type="entry name" value="LIS1_N"/>
</dbReference>
<dbReference type="PROSITE" id="PS50294">
    <property type="entry name" value="WD_REPEATS_REGION"/>
    <property type="match status" value="5"/>
</dbReference>
<evidence type="ECO:0000256" key="5">
    <source>
        <dbReference type="ARBA" id="ARBA00022448"/>
    </source>
</evidence>
<evidence type="ECO:0000256" key="21">
    <source>
        <dbReference type="HAMAP-Rule" id="MF_03141"/>
    </source>
</evidence>
<dbReference type="HAMAP" id="MF_03141">
    <property type="entry name" value="lis1"/>
    <property type="match status" value="1"/>
</dbReference>
<dbReference type="InterPro" id="IPR019775">
    <property type="entry name" value="WD40_repeat_CS"/>
</dbReference>
<comment type="function">
    <text evidence="21">Positively regulates the activity of the minus-end directed microtubule motor protein dynein. May enhance dynein-mediated microtubule sliding by targeting dynein to the microtubule plus end. Required for several dynein- and microtubule-dependent processes.</text>
</comment>
<organism evidence="29">
    <name type="scientific">Darwinula stevensoni</name>
    <dbReference type="NCBI Taxonomy" id="69355"/>
    <lineage>
        <taxon>Eukaryota</taxon>
        <taxon>Metazoa</taxon>
        <taxon>Ecdysozoa</taxon>
        <taxon>Arthropoda</taxon>
        <taxon>Crustacea</taxon>
        <taxon>Oligostraca</taxon>
        <taxon>Ostracoda</taxon>
        <taxon>Podocopa</taxon>
        <taxon>Podocopida</taxon>
        <taxon>Darwinulocopina</taxon>
        <taxon>Darwinuloidea</taxon>
        <taxon>Darwinulidae</taxon>
        <taxon>Darwinula</taxon>
    </lineage>
</organism>
<evidence type="ECO:0000256" key="12">
    <source>
        <dbReference type="ARBA" id="ARBA00022776"/>
    </source>
</evidence>
<keyword evidence="18" id="KW-0576">Peroxisome</keyword>
<evidence type="ECO:0000256" key="7">
    <source>
        <dbReference type="ARBA" id="ARBA00022574"/>
    </source>
</evidence>
<dbReference type="InterPro" id="IPR017252">
    <property type="entry name" value="Dynein_regulator_LIS1"/>
</dbReference>
<dbReference type="Pfam" id="PF15477">
    <property type="entry name" value="SMAP"/>
    <property type="match status" value="1"/>
</dbReference>
<evidence type="ECO:0000256" key="20">
    <source>
        <dbReference type="ARBA" id="ARBA00023306"/>
    </source>
</evidence>
<dbReference type="InterPro" id="IPR009100">
    <property type="entry name" value="AcylCoA_DH/oxidase_NM_dom_sf"/>
</dbReference>
<feature type="region of interest" description="Disordered" evidence="23">
    <location>
        <begin position="696"/>
        <end position="715"/>
    </location>
</feature>
<keyword evidence="10 21" id="KW-0493">Microtubule</keyword>
<dbReference type="FunFam" id="2.130.10.10:FF:000342">
    <property type="entry name" value="Nuclear distribution protein PAC1"/>
    <property type="match status" value="1"/>
</dbReference>
<dbReference type="PROSITE" id="PS50896">
    <property type="entry name" value="LISH"/>
    <property type="match status" value="1"/>
</dbReference>
<dbReference type="SUPFAM" id="SSF56645">
    <property type="entry name" value="Acyl-CoA dehydrogenase NM domain-like"/>
    <property type="match status" value="1"/>
</dbReference>
<dbReference type="SMART" id="SM00320">
    <property type="entry name" value="WD40"/>
    <property type="match status" value="7"/>
</dbReference>
<keyword evidence="5 21" id="KW-0813">Transport</keyword>
<feature type="compositionally biased region" description="Low complexity" evidence="23">
    <location>
        <begin position="543"/>
        <end position="555"/>
    </location>
</feature>
<dbReference type="GO" id="GO:0005777">
    <property type="term" value="C:peroxisome"/>
    <property type="evidence" value="ECO:0007669"/>
    <property type="project" value="UniProtKB-SubCell"/>
</dbReference>
<dbReference type="InterPro" id="IPR015943">
    <property type="entry name" value="WD40/YVTN_repeat-like_dom_sf"/>
</dbReference>
<keyword evidence="9" id="KW-0285">Flavoprotein</keyword>
<dbReference type="InterPro" id="IPR036250">
    <property type="entry name" value="AcylCo_DH-like_C"/>
</dbReference>
<dbReference type="FunFam" id="2.40.110.10:FF:000005">
    <property type="entry name" value="Acyl-coenzyme A oxidase"/>
    <property type="match status" value="1"/>
</dbReference>
<feature type="domain" description="Acyl-CoA oxidase C-terminal" evidence="24">
    <location>
        <begin position="1323"/>
        <end position="1497"/>
    </location>
</feature>
<dbReference type="GO" id="GO:0005874">
    <property type="term" value="C:microtubule"/>
    <property type="evidence" value="ECO:0007669"/>
    <property type="project" value="UniProtKB-KW"/>
</dbReference>
<feature type="repeat" description="WD" evidence="22">
    <location>
        <begin position="328"/>
        <end position="369"/>
    </location>
</feature>
<keyword evidence="6 21" id="KW-0963">Cytoplasm</keyword>
<dbReference type="SUPFAM" id="SSF109925">
    <property type="entry name" value="Lissencephaly-1 protein (Lis-1, PAF-AH alpha) N-terminal domain"/>
    <property type="match status" value="1"/>
</dbReference>
<dbReference type="Gene3D" id="1.20.140.10">
    <property type="entry name" value="Butyryl-CoA Dehydrogenase, subunit A, domain 3"/>
    <property type="match status" value="2"/>
</dbReference>
<feature type="compositionally biased region" description="Basic and acidic residues" evidence="23">
    <location>
        <begin position="558"/>
        <end position="571"/>
    </location>
</feature>
<dbReference type="SUPFAM" id="SSF50978">
    <property type="entry name" value="WD40 repeat-like"/>
    <property type="match status" value="1"/>
</dbReference>
<feature type="compositionally biased region" description="Basic and acidic residues" evidence="23">
    <location>
        <begin position="283"/>
        <end position="294"/>
    </location>
</feature>
<dbReference type="Pfam" id="PF22924">
    <property type="entry name" value="ACOX_C_alpha1"/>
    <property type="match status" value="1"/>
</dbReference>
<evidence type="ECO:0000256" key="1">
    <source>
        <dbReference type="ARBA" id="ARBA00001974"/>
    </source>
</evidence>
<keyword evidence="12 21" id="KW-0498">Mitosis</keyword>
<feature type="compositionally biased region" description="Basic and acidic residues" evidence="23">
    <location>
        <begin position="484"/>
        <end position="508"/>
    </location>
</feature>
<gene>
    <name evidence="29" type="ORF">DSTB1V02_LOCUS3129</name>
</gene>
<dbReference type="Pfam" id="PF00400">
    <property type="entry name" value="WD40"/>
    <property type="match status" value="7"/>
</dbReference>
<dbReference type="FunFam" id="1.20.140.10:FF:000010">
    <property type="entry name" value="Acyl-coenzyme A oxidase"/>
    <property type="match status" value="1"/>
</dbReference>
<dbReference type="PANTHER" id="PTHR10909">
    <property type="entry name" value="ELECTRON TRANSPORT OXIDOREDUCTASE"/>
    <property type="match status" value="1"/>
</dbReference>
<evidence type="ECO:0000313" key="29">
    <source>
        <dbReference type="EMBL" id="CAD7243196.1"/>
    </source>
</evidence>
<feature type="compositionally biased region" description="Basic residues" evidence="23">
    <location>
        <begin position="509"/>
        <end position="526"/>
    </location>
</feature>
<dbReference type="SUPFAM" id="SSF47203">
    <property type="entry name" value="Acyl-CoA dehydrogenase C-terminal domain-like"/>
    <property type="match status" value="2"/>
</dbReference>
<comment type="cofactor">
    <cofactor evidence="1">
        <name>FAD</name>
        <dbReference type="ChEBI" id="CHEBI:57692"/>
    </cofactor>
</comment>
<keyword evidence="17" id="KW-0443">Lipid metabolism</keyword>
<dbReference type="InterPro" id="IPR046373">
    <property type="entry name" value="Acyl-CoA_Oxase/DH_mid-dom_sf"/>
</dbReference>
<keyword evidence="16 21" id="KW-0175">Coiled coil</keyword>
<feature type="compositionally biased region" description="Basic and acidic residues" evidence="23">
    <location>
        <begin position="527"/>
        <end position="541"/>
    </location>
</feature>
<feature type="region of interest" description="Disordered" evidence="23">
    <location>
        <begin position="431"/>
        <end position="576"/>
    </location>
</feature>
<comment type="similarity">
    <text evidence="4">Belongs to the acyl-CoA oxidase family.</text>
</comment>
<dbReference type="PROSITE" id="PS00678">
    <property type="entry name" value="WD_REPEATS_1"/>
    <property type="match status" value="4"/>
</dbReference>
<evidence type="ECO:0000256" key="15">
    <source>
        <dbReference type="ARBA" id="ARBA00023002"/>
    </source>
</evidence>
<feature type="compositionally biased region" description="Basic and acidic residues" evidence="23">
    <location>
        <begin position="450"/>
        <end position="472"/>
    </location>
</feature>
<dbReference type="PRINTS" id="PR00320">
    <property type="entry name" value="GPROTEINBRPT"/>
</dbReference>
<feature type="repeat" description="WD" evidence="22">
    <location>
        <begin position="94"/>
        <end position="135"/>
    </location>
</feature>
<protein>
    <recommendedName>
        <fullName evidence="21">Lissencephaly-1 homolog</fullName>
    </recommendedName>
</protein>
<dbReference type="InterPro" id="IPR002655">
    <property type="entry name" value="Acyl-CoA_oxidase_C"/>
</dbReference>
<proteinExistence type="inferred from homology"/>
<evidence type="ECO:0000256" key="19">
    <source>
        <dbReference type="ARBA" id="ARBA00023212"/>
    </source>
</evidence>
<dbReference type="GO" id="GO:0051301">
    <property type="term" value="P:cell division"/>
    <property type="evidence" value="ECO:0007669"/>
    <property type="project" value="UniProtKB-KW"/>
</dbReference>
<dbReference type="EMBL" id="LR899902">
    <property type="protein sequence ID" value="CAD7243196.1"/>
    <property type="molecule type" value="Genomic_DNA"/>
</dbReference>
<evidence type="ECO:0000259" key="27">
    <source>
        <dbReference type="Pfam" id="PF22924"/>
    </source>
</evidence>
<keyword evidence="30" id="KW-1185">Reference proteome</keyword>
<name>A0A7R8X5I6_9CRUS</name>
<dbReference type="GO" id="GO:0000132">
    <property type="term" value="P:establishment of mitotic spindle orientation"/>
    <property type="evidence" value="ECO:0007669"/>
    <property type="project" value="UniProtKB-UniRule"/>
</dbReference>